<dbReference type="RefSeq" id="WP_072999359.1">
    <property type="nucleotide sequence ID" value="NZ_FRAM01000003.1"/>
</dbReference>
<evidence type="ECO:0000313" key="2">
    <source>
        <dbReference type="EMBL" id="SHK57354.1"/>
    </source>
</evidence>
<dbReference type="PANTHER" id="PTHR34585">
    <property type="match status" value="1"/>
</dbReference>
<dbReference type="SUPFAM" id="SSF46955">
    <property type="entry name" value="Putative DNA-binding domain"/>
    <property type="match status" value="1"/>
</dbReference>
<reference evidence="3" key="1">
    <citation type="submission" date="2016-11" db="EMBL/GenBank/DDBJ databases">
        <authorList>
            <person name="Varghese N."/>
            <person name="Submissions S."/>
        </authorList>
    </citation>
    <scope>NUCLEOTIDE SEQUENCE [LARGE SCALE GENOMIC DNA]</scope>
    <source>
        <strain evidence="3">DSM 18016</strain>
    </source>
</reference>
<dbReference type="STRING" id="216903.SAMN05444371_2933"/>
<dbReference type="EMBL" id="FRAM01000003">
    <property type="protein sequence ID" value="SHK57354.1"/>
    <property type="molecule type" value="Genomic_DNA"/>
</dbReference>
<sequence>MIINLITKEDLQEFKTELLNDLHNMFQVKISQQKLWLRSSEVKALLKISSGTLQNLRINGTISYTRVGGILYYNYKDIEEMLKKKQ</sequence>
<accession>A0A1M6TK88</accession>
<dbReference type="InterPro" id="IPR041657">
    <property type="entry name" value="HTH_17"/>
</dbReference>
<dbReference type="InterPro" id="IPR009061">
    <property type="entry name" value="DNA-bd_dom_put_sf"/>
</dbReference>
<evidence type="ECO:0000313" key="3">
    <source>
        <dbReference type="Proteomes" id="UP000184498"/>
    </source>
</evidence>
<dbReference type="Proteomes" id="UP000184498">
    <property type="component" value="Unassembled WGS sequence"/>
</dbReference>
<evidence type="ECO:0000259" key="1">
    <source>
        <dbReference type="Pfam" id="PF12728"/>
    </source>
</evidence>
<dbReference type="AlphaFoldDB" id="A0A1M6TK88"/>
<dbReference type="OrthoDB" id="1524679at2"/>
<dbReference type="Pfam" id="PF12728">
    <property type="entry name" value="HTH_17"/>
    <property type="match status" value="1"/>
</dbReference>
<gene>
    <name evidence="2" type="ORF">SAMN05444371_2933</name>
</gene>
<keyword evidence="3" id="KW-1185">Reference proteome</keyword>
<protein>
    <submittedName>
        <fullName evidence="2">Helix-turn-helix domain-containing protein</fullName>
    </submittedName>
</protein>
<dbReference type="PANTHER" id="PTHR34585:SF22">
    <property type="entry name" value="HELIX-TURN-HELIX DOMAIN-CONTAINING PROTEIN"/>
    <property type="match status" value="1"/>
</dbReference>
<proteinExistence type="predicted"/>
<feature type="domain" description="Helix-turn-helix" evidence="1">
    <location>
        <begin position="36"/>
        <end position="85"/>
    </location>
</feature>
<name>A0A1M6TK88_9FLAO</name>
<organism evidence="2 3">
    <name type="scientific">Epilithonimonas mollis</name>
    <dbReference type="NCBI Taxonomy" id="216903"/>
    <lineage>
        <taxon>Bacteria</taxon>
        <taxon>Pseudomonadati</taxon>
        <taxon>Bacteroidota</taxon>
        <taxon>Flavobacteriia</taxon>
        <taxon>Flavobacteriales</taxon>
        <taxon>Weeksellaceae</taxon>
        <taxon>Chryseobacterium group</taxon>
        <taxon>Epilithonimonas</taxon>
    </lineage>
</organism>